<accession>A0A2R5GXH0</accession>
<dbReference type="EMBL" id="BEYU01000154">
    <property type="protein sequence ID" value="GBG33393.1"/>
    <property type="molecule type" value="Genomic_DNA"/>
</dbReference>
<evidence type="ECO:0000313" key="7">
    <source>
        <dbReference type="Proteomes" id="UP000241890"/>
    </source>
</evidence>
<gene>
    <name evidence="6" type="ORF">FCC1311_096162</name>
</gene>
<evidence type="ECO:0000256" key="1">
    <source>
        <dbReference type="ARBA" id="ARBA00010515"/>
    </source>
</evidence>
<keyword evidence="7" id="KW-1185">Reference proteome</keyword>
<evidence type="ECO:0000313" key="6">
    <source>
        <dbReference type="EMBL" id="GBG33393.1"/>
    </source>
</evidence>
<dbReference type="InterPro" id="IPR002168">
    <property type="entry name" value="Lipase_GDXG_HIS_AS"/>
</dbReference>
<dbReference type="InterPro" id="IPR049492">
    <property type="entry name" value="BD-FAE-like_dom"/>
</dbReference>
<dbReference type="InParanoid" id="A0A2R5GXH0"/>
<dbReference type="PANTHER" id="PTHR48081">
    <property type="entry name" value="AB HYDROLASE SUPERFAMILY PROTEIN C4A8.06C"/>
    <property type="match status" value="1"/>
</dbReference>
<comment type="caution">
    <text evidence="6">The sequence shown here is derived from an EMBL/GenBank/DDBJ whole genome shotgun (WGS) entry which is preliminary data.</text>
</comment>
<name>A0A2R5GXH0_9STRA</name>
<dbReference type="AlphaFoldDB" id="A0A2R5GXH0"/>
<reference evidence="6 7" key="1">
    <citation type="submission" date="2017-12" db="EMBL/GenBank/DDBJ databases">
        <title>Sequencing, de novo assembly and annotation of complete genome of a new Thraustochytrid species, strain FCC1311.</title>
        <authorList>
            <person name="Sedici K."/>
            <person name="Godart F."/>
            <person name="Aiese Cigliano R."/>
            <person name="Sanseverino W."/>
            <person name="Barakat M."/>
            <person name="Ortet P."/>
            <person name="Marechal E."/>
            <person name="Cagnac O."/>
            <person name="Amato A."/>
        </authorList>
    </citation>
    <scope>NUCLEOTIDE SEQUENCE [LARGE SCALE GENOMIC DNA]</scope>
</reference>
<feature type="transmembrane region" description="Helical" evidence="4">
    <location>
        <begin position="69"/>
        <end position="87"/>
    </location>
</feature>
<evidence type="ECO:0000256" key="4">
    <source>
        <dbReference type="SAM" id="Phobius"/>
    </source>
</evidence>
<dbReference type="Pfam" id="PF20434">
    <property type="entry name" value="BD-FAE"/>
    <property type="match status" value="1"/>
</dbReference>
<feature type="transmembrane region" description="Helical" evidence="4">
    <location>
        <begin position="124"/>
        <end position="142"/>
    </location>
</feature>
<dbReference type="InterPro" id="IPR050300">
    <property type="entry name" value="GDXG_lipolytic_enzyme"/>
</dbReference>
<keyword evidence="4" id="KW-1133">Transmembrane helix</keyword>
<dbReference type="Proteomes" id="UP000241890">
    <property type="component" value="Unassembled WGS sequence"/>
</dbReference>
<evidence type="ECO:0000256" key="3">
    <source>
        <dbReference type="SAM" id="MobiDB-lite"/>
    </source>
</evidence>
<proteinExistence type="inferred from homology"/>
<keyword evidence="4" id="KW-0812">Transmembrane</keyword>
<feature type="domain" description="BD-FAE-like" evidence="5">
    <location>
        <begin position="243"/>
        <end position="453"/>
    </location>
</feature>
<protein>
    <submittedName>
        <fullName evidence="6">Liver carboxylesterase 1</fullName>
    </submittedName>
</protein>
<sequence length="500" mass="55420">MKHALAWTAHRLGGGTLLLRLLLFELVWLLPRQPVAYWISFSVPRFIEIRMPALYPYIGPFFDADLTPAFWLATVLVLVATGARLSPRRSKMDTKRKSAKASKPSPSSRSEDAFPLWYVSQGRFITRMLTLTLIFTPIAWAIRVGLSAQAAARVRAELQRAFPQVANEDKETFALESPFSLQAHVTNTFGGFEPIEPNFTLPFKRVETEHESMCGPESWMVSLPGDTYFVSNRRETEQGNLKLDVYHPRAPHRSGRSPIVLHVHGGGWRKGDRSFIRINYHGGLPKFLLETGFTIVSVSYRLACMGIEPMDMVADIKDAIEYVQRNAALWGANPDAIIPLGTSAGGHLVLLAALRNNMRAVRGVVSLYGVAELRKDDLLSRLPLGWAGLHAQFFVEATRHVCHVHTFDSEDECFREISPLAHVHAKAPPVLMIHAVSDPLVLIEQARWLNASLGAAGVPAALVEVVGSHDCDAHVSSLCAQTTLYAFERFAKAVLPAHAV</sequence>
<dbReference type="OrthoDB" id="19653at2759"/>
<dbReference type="PROSITE" id="PS01173">
    <property type="entry name" value="LIPASE_GDXG_HIS"/>
    <property type="match status" value="1"/>
</dbReference>
<comment type="similarity">
    <text evidence="1">Belongs to the 'GDXG' lipolytic enzyme family.</text>
</comment>
<dbReference type="InterPro" id="IPR029058">
    <property type="entry name" value="AB_hydrolase_fold"/>
</dbReference>
<feature type="transmembrane region" description="Helical" evidence="4">
    <location>
        <begin position="12"/>
        <end position="30"/>
    </location>
</feature>
<dbReference type="SUPFAM" id="SSF53474">
    <property type="entry name" value="alpha/beta-Hydrolases"/>
    <property type="match status" value="1"/>
</dbReference>
<organism evidence="6 7">
    <name type="scientific">Hondaea fermentalgiana</name>
    <dbReference type="NCBI Taxonomy" id="2315210"/>
    <lineage>
        <taxon>Eukaryota</taxon>
        <taxon>Sar</taxon>
        <taxon>Stramenopiles</taxon>
        <taxon>Bigyra</taxon>
        <taxon>Labyrinthulomycetes</taxon>
        <taxon>Thraustochytrida</taxon>
        <taxon>Thraustochytriidae</taxon>
        <taxon>Hondaea</taxon>
    </lineage>
</organism>
<feature type="region of interest" description="Disordered" evidence="3">
    <location>
        <begin position="89"/>
        <end position="111"/>
    </location>
</feature>
<evidence type="ECO:0000259" key="5">
    <source>
        <dbReference type="Pfam" id="PF20434"/>
    </source>
</evidence>
<keyword evidence="4" id="KW-0472">Membrane</keyword>
<keyword evidence="2" id="KW-0378">Hydrolase</keyword>
<dbReference type="GO" id="GO:0016787">
    <property type="term" value="F:hydrolase activity"/>
    <property type="evidence" value="ECO:0007669"/>
    <property type="project" value="UniProtKB-KW"/>
</dbReference>
<dbReference type="Gene3D" id="3.40.50.1820">
    <property type="entry name" value="alpha/beta hydrolase"/>
    <property type="match status" value="1"/>
</dbReference>
<evidence type="ECO:0000256" key="2">
    <source>
        <dbReference type="ARBA" id="ARBA00022801"/>
    </source>
</evidence>